<dbReference type="GO" id="GO:0005737">
    <property type="term" value="C:cytoplasm"/>
    <property type="evidence" value="ECO:0007669"/>
    <property type="project" value="TreeGrafter"/>
</dbReference>
<dbReference type="PROSITE" id="PS51186">
    <property type="entry name" value="GNAT"/>
    <property type="match status" value="1"/>
</dbReference>
<dbReference type="InterPro" id="IPR016181">
    <property type="entry name" value="Acyl_CoA_acyltransferase"/>
</dbReference>
<dbReference type="EMBL" id="FNHG01000007">
    <property type="protein sequence ID" value="SDM22626.1"/>
    <property type="molecule type" value="Genomic_DNA"/>
</dbReference>
<dbReference type="PANTHER" id="PTHR43792:SF8">
    <property type="entry name" value="[RIBOSOMAL PROTEIN US5]-ALANINE N-ACETYLTRANSFERASE"/>
    <property type="match status" value="1"/>
</dbReference>
<evidence type="ECO:0000313" key="5">
    <source>
        <dbReference type="EMBL" id="SDM22626.1"/>
    </source>
</evidence>
<evidence type="ECO:0000313" key="6">
    <source>
        <dbReference type="Proteomes" id="UP000199759"/>
    </source>
</evidence>
<reference evidence="5 6" key="1">
    <citation type="submission" date="2016-10" db="EMBL/GenBank/DDBJ databases">
        <authorList>
            <person name="de Groot N.N."/>
        </authorList>
    </citation>
    <scope>NUCLEOTIDE SEQUENCE [LARGE SCALE GENOMIC DNA]</scope>
    <source>
        <strain evidence="5 6">DSM 16077</strain>
    </source>
</reference>
<evidence type="ECO:0000256" key="1">
    <source>
        <dbReference type="ARBA" id="ARBA00022679"/>
    </source>
</evidence>
<dbReference type="Pfam" id="PF13302">
    <property type="entry name" value="Acetyltransf_3"/>
    <property type="match status" value="1"/>
</dbReference>
<dbReference type="PANTHER" id="PTHR43792">
    <property type="entry name" value="GNAT FAMILY, PUTATIVE (AFU_ORTHOLOGUE AFUA_3G00765)-RELATED-RELATED"/>
    <property type="match status" value="1"/>
</dbReference>
<dbReference type="InterPro" id="IPR000182">
    <property type="entry name" value="GNAT_dom"/>
</dbReference>
<dbReference type="Gene3D" id="3.40.630.30">
    <property type="match status" value="1"/>
</dbReference>
<dbReference type="Proteomes" id="UP000199759">
    <property type="component" value="Unassembled WGS sequence"/>
</dbReference>
<accession>A0A1G9RHA7</accession>
<evidence type="ECO:0000256" key="3">
    <source>
        <dbReference type="ARBA" id="ARBA00038502"/>
    </source>
</evidence>
<dbReference type="OrthoDB" id="9801669at2"/>
<dbReference type="SUPFAM" id="SSF55729">
    <property type="entry name" value="Acyl-CoA N-acyltransferases (Nat)"/>
    <property type="match status" value="1"/>
</dbReference>
<dbReference type="AlphaFoldDB" id="A0A1G9RHA7"/>
<proteinExistence type="inferred from homology"/>
<sequence length="192" mass="22229">MALWRDAEIETSLMAQGIRLSAPTLEDYENWAKLRGASRSHTEPWEPAWTVDELSRSAFKRRLERYQIDRQSGAGYPFFVFRSRDNVLLGACNLNNVRRGVQQSADIGYWIGTPYIRQGHTRMAVRRIMAFAFDNLGLHRVEAACRPENRASRKLLKSIGFQFEGRARAFLNIAGEWRDHDRFALLNTDPRL</sequence>
<name>A0A1G9RHA7_9PROT</name>
<feature type="domain" description="N-acetyltransferase" evidence="4">
    <location>
        <begin position="18"/>
        <end position="182"/>
    </location>
</feature>
<dbReference type="GO" id="GO:0008999">
    <property type="term" value="F:protein-N-terminal-alanine acetyltransferase activity"/>
    <property type="evidence" value="ECO:0007669"/>
    <property type="project" value="TreeGrafter"/>
</dbReference>
<evidence type="ECO:0000259" key="4">
    <source>
        <dbReference type="PROSITE" id="PS51186"/>
    </source>
</evidence>
<keyword evidence="2" id="KW-0012">Acyltransferase</keyword>
<keyword evidence="1 5" id="KW-0808">Transferase</keyword>
<dbReference type="STRING" id="144026.SAMN04488568_10724"/>
<keyword evidence="6" id="KW-1185">Reference proteome</keyword>
<gene>
    <name evidence="5" type="ORF">SAMN04488568_10724</name>
</gene>
<comment type="similarity">
    <text evidence="3">Belongs to the acetyltransferase family. RimJ subfamily.</text>
</comment>
<evidence type="ECO:0000256" key="2">
    <source>
        <dbReference type="ARBA" id="ARBA00023315"/>
    </source>
</evidence>
<protein>
    <submittedName>
        <fullName evidence="5">Ribosomal-protein-alanine N-acetyltransferase</fullName>
    </submittedName>
</protein>
<dbReference type="RefSeq" id="WP_091769131.1">
    <property type="nucleotide sequence ID" value="NZ_FNHG01000007.1"/>
</dbReference>
<organism evidence="5 6">
    <name type="scientific">Maricaulis salignorans</name>
    <dbReference type="NCBI Taxonomy" id="144026"/>
    <lineage>
        <taxon>Bacteria</taxon>
        <taxon>Pseudomonadati</taxon>
        <taxon>Pseudomonadota</taxon>
        <taxon>Alphaproteobacteria</taxon>
        <taxon>Maricaulales</taxon>
        <taxon>Maricaulaceae</taxon>
        <taxon>Maricaulis</taxon>
    </lineage>
</organism>
<dbReference type="InterPro" id="IPR051531">
    <property type="entry name" value="N-acetyltransferase"/>
</dbReference>